<name>A0AAV5QFK7_9ASCO</name>
<feature type="compositionally biased region" description="Basic residues" evidence="1">
    <location>
        <begin position="710"/>
        <end position="720"/>
    </location>
</feature>
<sequence length="841" mass="94650">MTETIALPNHNSLLVETETINTSSTLRLAETDATGTDTTITPTISNNSALTTATSESGVFDERIPGLNDAKVIHGALKKLVNVGNMHLVDDNQQQQHMNSLSLRSKKNNHGNGTINSITNAQAVVCGETTSEASSDKESSNNLQRKSKNNMLRAELFETDLESEMQNDAAQSDGNETFVYSNRGDVTHNPDALDADSPETNNFQAFFDSLYQQRHAVRAEQNEEGKEKIVDSSSKSSQNKNHDIRHPQQMNIFQHSTNPGNHDSDFSDLTSLSTVQGGAPNFPQDWARRDTAISMNNPFLGQNFNFSGRDRHNDYHHLQPHHTQFQALQAPHDIRAHTFKKKNPSRNLAHGKSPGDDERIKNIDVNENQLIRVLEDDGNDIDENEDEDDGYSSNDYDYYEMLYGSSSSKHIAPPIVLERKVSDQSIQDTGNPKLGSPLAYYTFDTKNIDYPNEEVEVDEEEVDESEGTIETIKQSLSKRRKTLSVEHNVHYNNRISSYGKIHTGRGRGQGGQKFQNQHVYENKGKYKGSRYYSNNSHQKGENQNAIHDGGHWHDNDNVNPSKSVNYLHDRFFYSMPDSRDNVGNYLESKEQPYLYPEGSHMIDIGYENEDDLGNQGQLEHRDEDFDESSGLLSANVDPGMMNYHSITSKLRQFYHQTYASSPEVSPELKQSNAFFSNKQNTHLASQSKKHHYQYHQKHDHQRKYSGASKKASRRIRHHSRNPTQSSISSKSQFSNKSNLNNQNISNNAKGNQKIVSSPGRGGFKLRAASGVGAGDGGYTIPYPSHYHHPEYYDEESMEYCGNNGLNNSWLNLFRNVLVSLGGIFVLIGFGFIMGFFIAVYG</sequence>
<dbReference type="AlphaFoldDB" id="A0AAV5QFK7"/>
<feature type="transmembrane region" description="Helical" evidence="2">
    <location>
        <begin position="816"/>
        <end position="840"/>
    </location>
</feature>
<gene>
    <name evidence="3" type="ORF">DASC09_004440</name>
</gene>
<accession>A0AAV5QFK7</accession>
<feature type="compositionally biased region" description="Polar residues" evidence="1">
    <location>
        <begin position="531"/>
        <end position="545"/>
    </location>
</feature>
<keyword evidence="2" id="KW-1133">Transmembrane helix</keyword>
<feature type="region of interest" description="Disordered" evidence="1">
    <location>
        <begin position="375"/>
        <end position="394"/>
    </location>
</feature>
<dbReference type="EMBL" id="BTFZ01000001">
    <property type="protein sequence ID" value="GMM33119.1"/>
    <property type="molecule type" value="Genomic_DNA"/>
</dbReference>
<organism evidence="3 4">
    <name type="scientific">Saccharomycopsis crataegensis</name>
    <dbReference type="NCBI Taxonomy" id="43959"/>
    <lineage>
        <taxon>Eukaryota</taxon>
        <taxon>Fungi</taxon>
        <taxon>Dikarya</taxon>
        <taxon>Ascomycota</taxon>
        <taxon>Saccharomycotina</taxon>
        <taxon>Saccharomycetes</taxon>
        <taxon>Saccharomycopsidaceae</taxon>
        <taxon>Saccharomycopsis</taxon>
    </lineage>
</organism>
<feature type="region of interest" description="Disordered" evidence="1">
    <location>
        <begin position="219"/>
        <end position="242"/>
    </location>
</feature>
<evidence type="ECO:0000313" key="3">
    <source>
        <dbReference type="EMBL" id="GMM33119.1"/>
    </source>
</evidence>
<dbReference type="RefSeq" id="XP_064850119.1">
    <property type="nucleotide sequence ID" value="XM_064994047.1"/>
</dbReference>
<keyword evidence="2" id="KW-0472">Membrane</keyword>
<protein>
    <submittedName>
        <fullName evidence="3">Uncharacterized protein</fullName>
    </submittedName>
</protein>
<comment type="caution">
    <text evidence="3">The sequence shown here is derived from an EMBL/GenBank/DDBJ whole genome shotgun (WGS) entry which is preliminary data.</text>
</comment>
<feature type="compositionally biased region" description="Acidic residues" evidence="1">
    <location>
        <begin position="376"/>
        <end position="390"/>
    </location>
</feature>
<reference evidence="3 4" key="1">
    <citation type="journal article" date="2023" name="Elife">
        <title>Identification of key yeast species and microbe-microbe interactions impacting larval growth of Drosophila in the wild.</title>
        <authorList>
            <person name="Mure A."/>
            <person name="Sugiura Y."/>
            <person name="Maeda R."/>
            <person name="Honda K."/>
            <person name="Sakurai N."/>
            <person name="Takahashi Y."/>
            <person name="Watada M."/>
            <person name="Katoh T."/>
            <person name="Gotoh A."/>
            <person name="Gotoh Y."/>
            <person name="Taniguchi I."/>
            <person name="Nakamura K."/>
            <person name="Hayashi T."/>
            <person name="Katayama T."/>
            <person name="Uemura T."/>
            <person name="Hattori Y."/>
        </authorList>
    </citation>
    <scope>NUCLEOTIDE SEQUENCE [LARGE SCALE GENOMIC DNA]</scope>
    <source>
        <strain evidence="3 4">SC-9</strain>
    </source>
</reference>
<feature type="region of interest" description="Disordered" evidence="1">
    <location>
        <begin position="341"/>
        <end position="360"/>
    </location>
</feature>
<evidence type="ECO:0000256" key="2">
    <source>
        <dbReference type="SAM" id="Phobius"/>
    </source>
</evidence>
<evidence type="ECO:0000256" key="1">
    <source>
        <dbReference type="SAM" id="MobiDB-lite"/>
    </source>
</evidence>
<proteinExistence type="predicted"/>
<dbReference type="GeneID" id="90071098"/>
<feature type="compositionally biased region" description="Basic and acidic residues" evidence="1">
    <location>
        <begin position="219"/>
        <end position="230"/>
    </location>
</feature>
<feature type="region of interest" description="Disordered" evidence="1">
    <location>
        <begin position="530"/>
        <end position="557"/>
    </location>
</feature>
<feature type="region of interest" description="Disordered" evidence="1">
    <location>
        <begin position="129"/>
        <end position="150"/>
    </location>
</feature>
<feature type="compositionally biased region" description="Basic residues" evidence="1">
    <location>
        <begin position="687"/>
        <end position="703"/>
    </location>
</feature>
<evidence type="ECO:0000313" key="4">
    <source>
        <dbReference type="Proteomes" id="UP001360560"/>
    </source>
</evidence>
<keyword evidence="4" id="KW-1185">Reference proteome</keyword>
<keyword evidence="2" id="KW-0812">Transmembrane</keyword>
<dbReference type="Proteomes" id="UP001360560">
    <property type="component" value="Unassembled WGS sequence"/>
</dbReference>
<feature type="region of interest" description="Disordered" evidence="1">
    <location>
        <begin position="681"/>
        <end position="759"/>
    </location>
</feature>
<feature type="compositionally biased region" description="Low complexity" evidence="1">
    <location>
        <begin position="725"/>
        <end position="747"/>
    </location>
</feature>